<protein>
    <submittedName>
        <fullName evidence="17">TonB-dependent siderophore receptor</fullName>
    </submittedName>
</protein>
<dbReference type="AlphaFoldDB" id="A0AAJ3G1F7"/>
<dbReference type="SMART" id="SM00965">
    <property type="entry name" value="STN"/>
    <property type="match status" value="1"/>
</dbReference>
<comment type="caution">
    <text evidence="17">The sequence shown here is derived from an EMBL/GenBank/DDBJ whole genome shotgun (WGS) entry which is preliminary data.</text>
</comment>
<dbReference type="RefSeq" id="WP_175361021.1">
    <property type="nucleotide sequence ID" value="NZ_JABFMS010000110.1"/>
</dbReference>
<dbReference type="InterPro" id="IPR010105">
    <property type="entry name" value="TonB_sidphr_rcpt"/>
</dbReference>
<evidence type="ECO:0000256" key="15">
    <source>
        <dbReference type="RuleBase" id="RU003357"/>
    </source>
</evidence>
<evidence type="ECO:0000256" key="7">
    <source>
        <dbReference type="ARBA" id="ARBA00022729"/>
    </source>
</evidence>
<dbReference type="PANTHER" id="PTHR32552">
    <property type="entry name" value="FERRICHROME IRON RECEPTOR-RELATED"/>
    <property type="match status" value="1"/>
</dbReference>
<comment type="subcellular location">
    <subcellularLocation>
        <location evidence="1 14">Cell outer membrane</location>
        <topology evidence="1 14">Multi-pass membrane protein</topology>
    </subcellularLocation>
</comment>
<evidence type="ECO:0000256" key="9">
    <source>
        <dbReference type="ARBA" id="ARBA00023065"/>
    </source>
</evidence>
<feature type="domain" description="Secretin/TonB short N-terminal" evidence="16">
    <location>
        <begin position="68"/>
        <end position="118"/>
    </location>
</feature>
<dbReference type="FunFam" id="2.170.130.10:FF:000010">
    <property type="entry name" value="Ferripyoverdine receptor"/>
    <property type="match status" value="1"/>
</dbReference>
<evidence type="ECO:0000256" key="11">
    <source>
        <dbReference type="ARBA" id="ARBA00023136"/>
    </source>
</evidence>
<dbReference type="EMBL" id="JABFMS010000110">
    <property type="protein sequence ID" value="NUT84671.1"/>
    <property type="molecule type" value="Genomic_DNA"/>
</dbReference>
<dbReference type="Gene3D" id="2.40.170.20">
    <property type="entry name" value="TonB-dependent receptor, beta-barrel domain"/>
    <property type="match status" value="1"/>
</dbReference>
<dbReference type="SUPFAM" id="SSF56935">
    <property type="entry name" value="Porins"/>
    <property type="match status" value="1"/>
</dbReference>
<dbReference type="InterPro" id="IPR036942">
    <property type="entry name" value="Beta-barrel_TonB_sf"/>
</dbReference>
<dbReference type="InterPro" id="IPR011662">
    <property type="entry name" value="Secretin/TonB_short_N"/>
</dbReference>
<keyword evidence="4 14" id="KW-1134">Transmembrane beta strand</keyword>
<evidence type="ECO:0000256" key="2">
    <source>
        <dbReference type="ARBA" id="ARBA00009810"/>
    </source>
</evidence>
<dbReference type="Pfam" id="PF07660">
    <property type="entry name" value="STN"/>
    <property type="match status" value="1"/>
</dbReference>
<keyword evidence="10 15" id="KW-0798">TonB box</keyword>
<dbReference type="PROSITE" id="PS52016">
    <property type="entry name" value="TONB_DEPENDENT_REC_3"/>
    <property type="match status" value="1"/>
</dbReference>
<proteinExistence type="inferred from homology"/>
<evidence type="ECO:0000256" key="1">
    <source>
        <dbReference type="ARBA" id="ARBA00004571"/>
    </source>
</evidence>
<dbReference type="InterPro" id="IPR037066">
    <property type="entry name" value="Plug_dom_sf"/>
</dbReference>
<dbReference type="PANTHER" id="PTHR32552:SF74">
    <property type="entry name" value="HYDROXAMATE SIDEROPHORE RECEPTOR FHUE"/>
    <property type="match status" value="1"/>
</dbReference>
<dbReference type="GO" id="GO:0038023">
    <property type="term" value="F:signaling receptor activity"/>
    <property type="evidence" value="ECO:0007669"/>
    <property type="project" value="InterPro"/>
</dbReference>
<evidence type="ECO:0000256" key="8">
    <source>
        <dbReference type="ARBA" id="ARBA00023004"/>
    </source>
</evidence>
<sequence length="820" mass="89627">MSSIHELKPLFKALVMSRGLRSRRVLAGLGLVCVLPLSAQVMAEDVSINIPAQPLPQALQAFGQQTNQQVIYNAADMADLKSTRVSGKMSPQAAIAELLKGTGVRYSVEGNTLMLVRGSAGSVIELGATTISGQQLGVITEGSNSYTTGAVTIGKGEQKLKDIPQSVSVLTRKRMDDQNITNLTQAIENTPGMSSIKSPGPGMFIYARGFDIEALQYDGVPVPRNVYSLGSYITENMAIYDRMEFLRGAAGLLQGANSPGGAINMVRKRPQAAPTVTLSAKAGSWDRYASQADVGGPLNSEGTLRGRAVVNYEKGNSFTDYVSNWEQTVYGAVDFDLSPDTVLGIGASNKKGHSTPYLIGLPRYSDGTALNLGRSSFAGASWNRAVNDQTSVFLDLEHRFNDHWKAKAAAMAMNESNEATYQFITGTIAADGTGARYADYSTDFSTKTLGFDAYVNGDFEALSFKQNVMLGTNYSKLKTNDAYARAFTPGVDIDNIDHHRPFPTFDSIADSANLTESTYDVRQKGIYGTWRVNVTEPLTLIVGARASWYDFAYDAQTYFARVANGTSSSTAKHSGKVTPYYGLVYALNEQWSAYASYSDVFIPQTVRDTSQSILKPIEGTNYELGLKGELMDGQLNTSFAIFRYDHENRAVSDISGGYACDGWYCSVASGKVRSQGFEAEVSGEVAPGLQVSSSYTYNTTKFLEDVDNKGKVFSTWTPKHMVRIWADYRLPGDWHKVSVGAGVNTQSSTVSYDRQFDQPGFSIWSSRVGYDLNDEVNLAVNFNNIFDKKYFIPSYSQLSANNYYGDPRNMMFSVTYKPQF</sequence>
<keyword evidence="3 14" id="KW-0813">Transport</keyword>
<keyword evidence="13 14" id="KW-0998">Cell outer membrane</keyword>
<gene>
    <name evidence="17" type="ORF">HNO85_27360</name>
</gene>
<accession>A0AAJ3G1F7</accession>
<keyword evidence="11 14" id="KW-0472">Membrane</keyword>
<evidence type="ECO:0000256" key="10">
    <source>
        <dbReference type="ARBA" id="ARBA00023077"/>
    </source>
</evidence>
<dbReference type="InterPro" id="IPR012910">
    <property type="entry name" value="Plug_dom"/>
</dbReference>
<keyword evidence="7" id="KW-0732">Signal</keyword>
<evidence type="ECO:0000256" key="6">
    <source>
        <dbReference type="ARBA" id="ARBA00022692"/>
    </source>
</evidence>
<evidence type="ECO:0000313" key="18">
    <source>
        <dbReference type="Proteomes" id="UP000562723"/>
    </source>
</evidence>
<dbReference type="InterPro" id="IPR000531">
    <property type="entry name" value="Beta-barrel_TonB"/>
</dbReference>
<name>A0AAJ3G1F7_9PSED</name>
<dbReference type="Proteomes" id="UP000562723">
    <property type="component" value="Unassembled WGS sequence"/>
</dbReference>
<evidence type="ECO:0000256" key="13">
    <source>
        <dbReference type="ARBA" id="ARBA00023237"/>
    </source>
</evidence>
<dbReference type="GO" id="GO:0015344">
    <property type="term" value="F:siderophore uptake transmembrane transporter activity"/>
    <property type="evidence" value="ECO:0007669"/>
    <property type="project" value="TreeGrafter"/>
</dbReference>
<dbReference type="GO" id="GO:0009279">
    <property type="term" value="C:cell outer membrane"/>
    <property type="evidence" value="ECO:0007669"/>
    <property type="project" value="UniProtKB-SubCell"/>
</dbReference>
<evidence type="ECO:0000256" key="12">
    <source>
        <dbReference type="ARBA" id="ARBA00023170"/>
    </source>
</evidence>
<evidence type="ECO:0000313" key="17">
    <source>
        <dbReference type="EMBL" id="NUT84671.1"/>
    </source>
</evidence>
<keyword evidence="6 14" id="KW-0812">Transmembrane</keyword>
<evidence type="ECO:0000259" key="16">
    <source>
        <dbReference type="SMART" id="SM00965"/>
    </source>
</evidence>
<dbReference type="Gene3D" id="2.170.130.10">
    <property type="entry name" value="TonB-dependent receptor, plug domain"/>
    <property type="match status" value="1"/>
</dbReference>
<dbReference type="Pfam" id="PF00593">
    <property type="entry name" value="TonB_dep_Rec_b-barrel"/>
    <property type="match status" value="1"/>
</dbReference>
<dbReference type="CDD" id="cd01347">
    <property type="entry name" value="ligand_gated_channel"/>
    <property type="match status" value="1"/>
</dbReference>
<dbReference type="Gene3D" id="3.55.50.30">
    <property type="match status" value="1"/>
</dbReference>
<dbReference type="InterPro" id="IPR039426">
    <property type="entry name" value="TonB-dep_rcpt-like"/>
</dbReference>
<keyword evidence="12 17" id="KW-0675">Receptor</keyword>
<evidence type="ECO:0000256" key="3">
    <source>
        <dbReference type="ARBA" id="ARBA00022448"/>
    </source>
</evidence>
<evidence type="ECO:0000256" key="14">
    <source>
        <dbReference type="PROSITE-ProRule" id="PRU01360"/>
    </source>
</evidence>
<dbReference type="GO" id="GO:0015891">
    <property type="term" value="P:siderophore transport"/>
    <property type="evidence" value="ECO:0007669"/>
    <property type="project" value="InterPro"/>
</dbReference>
<evidence type="ECO:0000256" key="4">
    <source>
        <dbReference type="ARBA" id="ARBA00022452"/>
    </source>
</evidence>
<keyword evidence="5" id="KW-0410">Iron transport</keyword>
<dbReference type="NCBIfam" id="TIGR01783">
    <property type="entry name" value="TonB-siderophor"/>
    <property type="match status" value="1"/>
</dbReference>
<dbReference type="Pfam" id="PF07715">
    <property type="entry name" value="Plug"/>
    <property type="match status" value="1"/>
</dbReference>
<comment type="similarity">
    <text evidence="2 14 15">Belongs to the TonB-dependent receptor family.</text>
</comment>
<keyword evidence="8" id="KW-0408">Iron</keyword>
<keyword evidence="9" id="KW-0406">Ion transport</keyword>
<reference evidence="17 18" key="1">
    <citation type="journal article" date="2020" name="Front. Plant Sci.">
        <title>Isolation of Rhizosphere Bacteria That Improve Quality and Water Stress Tolerance in Greenhouse Ornamentals.</title>
        <authorList>
            <person name="Nordstedt N.P."/>
            <person name="Jones M.L."/>
        </authorList>
    </citation>
    <scope>NUCLEOTIDE SEQUENCE [LARGE SCALE GENOMIC DNA]</scope>
    <source>
        <strain evidence="17 18">C2F7</strain>
    </source>
</reference>
<organism evidence="17 18">
    <name type="scientific">Pseudomonas brassicacearum</name>
    <dbReference type="NCBI Taxonomy" id="930166"/>
    <lineage>
        <taxon>Bacteria</taxon>
        <taxon>Pseudomonadati</taxon>
        <taxon>Pseudomonadota</taxon>
        <taxon>Gammaproteobacteria</taxon>
        <taxon>Pseudomonadales</taxon>
        <taxon>Pseudomonadaceae</taxon>
        <taxon>Pseudomonas</taxon>
    </lineage>
</organism>
<evidence type="ECO:0000256" key="5">
    <source>
        <dbReference type="ARBA" id="ARBA00022496"/>
    </source>
</evidence>